<dbReference type="RefSeq" id="WP_165027566.1">
    <property type="nucleotide sequence ID" value="NZ_JAAKZF010000011.1"/>
</dbReference>
<dbReference type="InterPro" id="IPR001509">
    <property type="entry name" value="Epimerase_deHydtase"/>
</dbReference>
<keyword evidence="5" id="KW-1185">Reference proteome</keyword>
<dbReference type="Gene3D" id="3.40.50.720">
    <property type="entry name" value="NAD(P)-binding Rossmann-like Domain"/>
    <property type="match status" value="1"/>
</dbReference>
<protein>
    <submittedName>
        <fullName evidence="4">SDR family oxidoreductase</fullName>
    </submittedName>
</protein>
<reference evidence="4 5" key="1">
    <citation type="submission" date="2020-02" db="EMBL/GenBank/DDBJ databases">
        <title>Genome sequence of strain CCNWXJ40-4.</title>
        <authorList>
            <person name="Gao J."/>
            <person name="Sun J."/>
        </authorList>
    </citation>
    <scope>NUCLEOTIDE SEQUENCE [LARGE SCALE GENOMIC DNA]</scope>
    <source>
        <strain evidence="4 5">CCNWXJ 40-4</strain>
    </source>
</reference>
<dbReference type="NCBIfam" id="NF043036">
    <property type="entry name" value="ErythonDh"/>
    <property type="match status" value="1"/>
</dbReference>
<dbReference type="PANTHER" id="PTHR43103">
    <property type="entry name" value="NUCLEOSIDE-DIPHOSPHATE-SUGAR EPIMERASE"/>
    <property type="match status" value="1"/>
</dbReference>
<evidence type="ECO:0000256" key="2">
    <source>
        <dbReference type="ARBA" id="ARBA00023277"/>
    </source>
</evidence>
<evidence type="ECO:0000256" key="1">
    <source>
        <dbReference type="ARBA" id="ARBA00022857"/>
    </source>
</evidence>
<dbReference type="EMBL" id="JAAKZF010000011">
    <property type="protein sequence ID" value="NGO51733.1"/>
    <property type="molecule type" value="Genomic_DNA"/>
</dbReference>
<dbReference type="PANTHER" id="PTHR43103:SF3">
    <property type="entry name" value="ADP-L-GLYCERO-D-MANNO-HEPTOSE-6-EPIMERASE"/>
    <property type="match status" value="1"/>
</dbReference>
<dbReference type="Pfam" id="PF01370">
    <property type="entry name" value="Epimerase"/>
    <property type="match status" value="1"/>
</dbReference>
<evidence type="ECO:0000259" key="3">
    <source>
        <dbReference type="Pfam" id="PF01370"/>
    </source>
</evidence>
<evidence type="ECO:0000313" key="5">
    <source>
        <dbReference type="Proteomes" id="UP001642900"/>
    </source>
</evidence>
<feature type="domain" description="NAD-dependent epimerase/dehydratase" evidence="3">
    <location>
        <begin position="3"/>
        <end position="205"/>
    </location>
</feature>
<dbReference type="CDD" id="cd05238">
    <property type="entry name" value="Gne_like_SDR_e"/>
    <property type="match status" value="1"/>
</dbReference>
<dbReference type="GO" id="GO:0016491">
    <property type="term" value="F:oxidoreductase activity"/>
    <property type="evidence" value="ECO:0007669"/>
    <property type="project" value="InterPro"/>
</dbReference>
<keyword evidence="2" id="KW-0119">Carbohydrate metabolism</keyword>
<comment type="caution">
    <text evidence="4">The sequence shown here is derived from an EMBL/GenBank/DDBJ whole genome shotgun (WGS) entry which is preliminary data.</text>
</comment>
<dbReference type="AlphaFoldDB" id="A0A6G4WC03"/>
<organism evidence="4 5">
    <name type="scientific">Allomesorhizobium camelthorni</name>
    <dbReference type="NCBI Taxonomy" id="475069"/>
    <lineage>
        <taxon>Bacteria</taxon>
        <taxon>Pseudomonadati</taxon>
        <taxon>Pseudomonadota</taxon>
        <taxon>Alphaproteobacteria</taxon>
        <taxon>Hyphomicrobiales</taxon>
        <taxon>Phyllobacteriaceae</taxon>
        <taxon>Allomesorhizobium</taxon>
    </lineage>
</organism>
<evidence type="ECO:0000313" key="4">
    <source>
        <dbReference type="EMBL" id="NGO51733.1"/>
    </source>
</evidence>
<sequence>MRILITGAAGMVGRKLVARLLQDRQLAGRAIAAIDLHDIVAPETPRADGISVRAFTGDLAAAGASEALIADRPDMIFHLAGVVSGEAETNFDLGYRVNLDGSRALFDAIRLANYKPRVVFTSSIAVFGAPFPEVIPDEFHPTPMTSYGTQKLMAEALLADYTRRGFFDGVGIRLPTICVRPGKPNKAASGFFSSIIREPLSGQEAVLPVPRSVVHTHASPRSAVGFLIRAAGIDGALVGPRRNLTMPGVGVTVGEQIEALERVAGADVVKLIREVPDAATWAIVQNWPTRFEARRARELGFTAEQSFDEIIRAHIEDELGG</sequence>
<accession>A0A6G4WC03</accession>
<dbReference type="InterPro" id="IPR050005">
    <property type="entry name" value="DenD"/>
</dbReference>
<dbReference type="InterPro" id="IPR036291">
    <property type="entry name" value="NAD(P)-bd_dom_sf"/>
</dbReference>
<keyword evidence="1" id="KW-0521">NADP</keyword>
<dbReference type="Proteomes" id="UP001642900">
    <property type="component" value="Unassembled WGS sequence"/>
</dbReference>
<name>A0A6G4WC03_9HYPH</name>
<dbReference type="SUPFAM" id="SSF51735">
    <property type="entry name" value="NAD(P)-binding Rossmann-fold domains"/>
    <property type="match status" value="1"/>
</dbReference>
<gene>
    <name evidence="4" type="ORF">G6N73_11170</name>
</gene>
<proteinExistence type="predicted"/>
<dbReference type="Gene3D" id="3.90.25.10">
    <property type="entry name" value="UDP-galactose 4-epimerase, domain 1"/>
    <property type="match status" value="1"/>
</dbReference>